<comment type="caution">
    <text evidence="1">The sequence shown here is derived from an EMBL/GenBank/DDBJ whole genome shotgun (WGS) entry which is preliminary data.</text>
</comment>
<proteinExistence type="predicted"/>
<evidence type="ECO:0000313" key="1">
    <source>
        <dbReference type="EMBL" id="VCX19309.1"/>
    </source>
</evidence>
<dbReference type="AlphaFoldDB" id="A0A9X9Q512"/>
<name>A0A9X9Q512_GULGU</name>
<accession>A0A9X9Q512</accession>
<reference evidence="1 2" key="1">
    <citation type="submission" date="2018-10" db="EMBL/GenBank/DDBJ databases">
        <authorList>
            <person name="Ekblom R."/>
            <person name="Jareborg N."/>
        </authorList>
    </citation>
    <scope>NUCLEOTIDE SEQUENCE [LARGE SCALE GENOMIC DNA]</scope>
    <source>
        <tissue evidence="1">Muscle</tissue>
    </source>
</reference>
<evidence type="ECO:0000313" key="2">
    <source>
        <dbReference type="Proteomes" id="UP000269945"/>
    </source>
</evidence>
<feature type="non-terminal residue" evidence="1">
    <location>
        <position position="38"/>
    </location>
</feature>
<organism evidence="1 2">
    <name type="scientific">Gulo gulo</name>
    <name type="common">Wolverine</name>
    <name type="synonym">Gluton</name>
    <dbReference type="NCBI Taxonomy" id="48420"/>
    <lineage>
        <taxon>Eukaryota</taxon>
        <taxon>Metazoa</taxon>
        <taxon>Chordata</taxon>
        <taxon>Craniata</taxon>
        <taxon>Vertebrata</taxon>
        <taxon>Euteleostomi</taxon>
        <taxon>Mammalia</taxon>
        <taxon>Eutheria</taxon>
        <taxon>Laurasiatheria</taxon>
        <taxon>Carnivora</taxon>
        <taxon>Caniformia</taxon>
        <taxon>Musteloidea</taxon>
        <taxon>Mustelidae</taxon>
        <taxon>Guloninae</taxon>
        <taxon>Gulo</taxon>
    </lineage>
</organism>
<protein>
    <submittedName>
        <fullName evidence="1">Uncharacterized protein</fullName>
    </submittedName>
</protein>
<gene>
    <name evidence="1" type="ORF">BN2614_LOCUS1</name>
</gene>
<sequence>CGRLVNDGIRGEELQLLTSCLRMVQKPQMSRRLFASST</sequence>
<keyword evidence="2" id="KW-1185">Reference proteome</keyword>
<dbReference type="EMBL" id="CYRY02036624">
    <property type="protein sequence ID" value="VCX19309.1"/>
    <property type="molecule type" value="Genomic_DNA"/>
</dbReference>
<feature type="non-terminal residue" evidence="1">
    <location>
        <position position="1"/>
    </location>
</feature>
<dbReference type="Proteomes" id="UP000269945">
    <property type="component" value="Unassembled WGS sequence"/>
</dbReference>